<dbReference type="CDD" id="cd05121">
    <property type="entry name" value="ABC1_ADCK3-like"/>
    <property type="match status" value="1"/>
</dbReference>
<evidence type="ECO:0000259" key="3">
    <source>
        <dbReference type="PROSITE" id="PS50011"/>
    </source>
</evidence>
<comment type="similarity">
    <text evidence="1">Belongs to the protein kinase superfamily. ADCK protein kinase family.</text>
</comment>
<dbReference type="PANTHER" id="PTHR10566">
    <property type="entry name" value="CHAPERONE-ACTIVITY OF BC1 COMPLEX CABC1 -RELATED"/>
    <property type="match status" value="1"/>
</dbReference>
<evidence type="ECO:0000256" key="1">
    <source>
        <dbReference type="ARBA" id="ARBA00009670"/>
    </source>
</evidence>
<dbReference type="EMBL" id="PCGR01000002">
    <property type="protein sequence ID" value="PJK16736.1"/>
    <property type="molecule type" value="Genomic_DNA"/>
</dbReference>
<evidence type="ECO:0000313" key="4">
    <source>
        <dbReference type="EMBL" id="PJK16736.1"/>
    </source>
</evidence>
<sequence>MKNVAWYRMYRIVWMSIKFFLQVYFFQRKYRGRFTPVVQAKWERLIVRQATEYKETALYLGGLMIKVGQFLSARADVLPQAFIEELEGLTDRVPPVERDLAMKVIEEEWGGPVSKYVIKISDESIASASIGEVYKATLLDGRDVAIKIQRPGIERIIRYDFKAMRVVIWLAKRFTTFTKQIDFDLLYREMESTLLPELDFLQELQHGRSFHQRFNDLEGICFPIYFEEYSTRRVLVMEWIEGTRITNISFMELHGIDPTEVTERLFLLFMEQVLRSGEFHADPHAGNMMIQPDGTIVLLDFGMVGSITPAQTRSIIKAIQGILLDNDDQILDALEELNFLLPNADRPLLADTIRRMIHAYETNELSKMDSYVVERLLTDIRYIVRTQPVQLPAEFAFFGRALTTFVGVLHALDPNVDLLELGKPRILAWTRERATGQDSTDSQERFFSWLQKGAIPLQKAYSLLDEPARLRKLIQATTIEKVRVQHVFLDRVVHAVMGAISLIAFFAGIFFQHVWLATTSAVFGIVFLRSFYKKR</sequence>
<dbReference type="InterPro" id="IPR004147">
    <property type="entry name" value="ABC1_dom"/>
</dbReference>
<dbReference type="InterPro" id="IPR011009">
    <property type="entry name" value="Kinase-like_dom_sf"/>
</dbReference>
<dbReference type="PROSITE" id="PS50011">
    <property type="entry name" value="PROTEIN_KINASE_DOM"/>
    <property type="match status" value="1"/>
</dbReference>
<gene>
    <name evidence="4" type="ORF">CQS04_06170</name>
</gene>
<dbReference type="AlphaFoldDB" id="A0A2M9EZV8"/>
<accession>A0A2M9EZV8</accession>
<dbReference type="Proteomes" id="UP000228680">
    <property type="component" value="Unassembled WGS sequence"/>
</dbReference>
<dbReference type="GO" id="GO:0004672">
    <property type="term" value="F:protein kinase activity"/>
    <property type="evidence" value="ECO:0007669"/>
    <property type="project" value="InterPro"/>
</dbReference>
<proteinExistence type="inferred from homology"/>
<feature type="domain" description="Protein kinase" evidence="3">
    <location>
        <begin position="119"/>
        <end position="489"/>
    </location>
</feature>
<feature type="transmembrane region" description="Helical" evidence="2">
    <location>
        <begin position="6"/>
        <end position="26"/>
    </location>
</feature>
<dbReference type="OrthoDB" id="9795390at2"/>
<feature type="transmembrane region" description="Helical" evidence="2">
    <location>
        <begin position="488"/>
        <end position="508"/>
    </location>
</feature>
<protein>
    <submittedName>
        <fullName evidence="4">ABC transporter</fullName>
    </submittedName>
</protein>
<dbReference type="InterPro" id="IPR000719">
    <property type="entry name" value="Prot_kinase_dom"/>
</dbReference>
<keyword evidence="2" id="KW-0472">Membrane</keyword>
<evidence type="ECO:0000313" key="5">
    <source>
        <dbReference type="Proteomes" id="UP000228680"/>
    </source>
</evidence>
<dbReference type="InterPro" id="IPR050154">
    <property type="entry name" value="UbiB_kinase"/>
</dbReference>
<organism evidence="4 5">
    <name type="scientific">Chryseomicrobium excrementi</name>
    <dbReference type="NCBI Taxonomy" id="2041346"/>
    <lineage>
        <taxon>Bacteria</taxon>
        <taxon>Bacillati</taxon>
        <taxon>Bacillota</taxon>
        <taxon>Bacilli</taxon>
        <taxon>Bacillales</taxon>
        <taxon>Caryophanaceae</taxon>
        <taxon>Chryseomicrobium</taxon>
    </lineage>
</organism>
<dbReference type="PANTHER" id="PTHR10566:SF113">
    <property type="entry name" value="PROTEIN ACTIVITY OF BC1 COMPLEX KINASE 7, CHLOROPLASTIC"/>
    <property type="match status" value="1"/>
</dbReference>
<dbReference type="Gene3D" id="1.10.510.10">
    <property type="entry name" value="Transferase(Phosphotransferase) domain 1"/>
    <property type="match status" value="1"/>
</dbReference>
<dbReference type="SUPFAM" id="SSF56112">
    <property type="entry name" value="Protein kinase-like (PK-like)"/>
    <property type="match status" value="1"/>
</dbReference>
<comment type="caution">
    <text evidence="4">The sequence shown here is derived from an EMBL/GenBank/DDBJ whole genome shotgun (WGS) entry which is preliminary data.</text>
</comment>
<keyword evidence="2" id="KW-1133">Transmembrane helix</keyword>
<keyword evidence="2" id="KW-0812">Transmembrane</keyword>
<keyword evidence="5" id="KW-1185">Reference proteome</keyword>
<dbReference type="Pfam" id="PF03109">
    <property type="entry name" value="ABC1"/>
    <property type="match status" value="1"/>
</dbReference>
<dbReference type="GO" id="GO:0005524">
    <property type="term" value="F:ATP binding"/>
    <property type="evidence" value="ECO:0007669"/>
    <property type="project" value="InterPro"/>
</dbReference>
<reference evidence="4 5" key="1">
    <citation type="submission" date="2017-10" db="EMBL/GenBank/DDBJ databases">
        <title>Draft genome of Chryseomicrobium casticus sp. nov.</title>
        <authorList>
            <person name="Chakraborty R."/>
            <person name="Saha T."/>
        </authorList>
    </citation>
    <scope>NUCLEOTIDE SEQUENCE [LARGE SCALE GENOMIC DNA]</scope>
    <source>
        <strain evidence="4 5">ET03</strain>
    </source>
</reference>
<evidence type="ECO:0000256" key="2">
    <source>
        <dbReference type="SAM" id="Phobius"/>
    </source>
</evidence>
<feature type="transmembrane region" description="Helical" evidence="2">
    <location>
        <begin position="514"/>
        <end position="532"/>
    </location>
</feature>
<name>A0A2M9EZV8_9BACL</name>